<organism evidence="2 3">
    <name type="scientific">Candidatus Chloroploca asiatica</name>
    <dbReference type="NCBI Taxonomy" id="1506545"/>
    <lineage>
        <taxon>Bacteria</taxon>
        <taxon>Bacillati</taxon>
        <taxon>Chloroflexota</taxon>
        <taxon>Chloroflexia</taxon>
        <taxon>Chloroflexales</taxon>
        <taxon>Chloroflexineae</taxon>
        <taxon>Oscillochloridaceae</taxon>
        <taxon>Candidatus Chloroploca</taxon>
    </lineage>
</organism>
<dbReference type="SUPFAM" id="SSF52317">
    <property type="entry name" value="Class I glutamine amidotransferase-like"/>
    <property type="match status" value="1"/>
</dbReference>
<proteinExistence type="predicted"/>
<keyword evidence="1" id="KW-1133">Transmembrane helix</keyword>
<reference evidence="2 3" key="1">
    <citation type="submission" date="2016-05" db="EMBL/GenBank/DDBJ databases">
        <authorList>
            <person name="Lavstsen T."/>
            <person name="Jespersen J.S."/>
        </authorList>
    </citation>
    <scope>NUCLEOTIDE SEQUENCE [LARGE SCALE GENOMIC DNA]</scope>
    <source>
        <strain evidence="2 3">B7-9</strain>
    </source>
</reference>
<dbReference type="InterPro" id="IPR029062">
    <property type="entry name" value="Class_I_gatase-like"/>
</dbReference>
<name>A0A2H3L2P2_9CHLR</name>
<evidence type="ECO:0000313" key="2">
    <source>
        <dbReference type="EMBL" id="PDV96480.1"/>
    </source>
</evidence>
<sequence length="686" mass="74915">MVGSLSRLHQAILRPAKVKQRTLLTRRQFLGTVAAGAIGLSTAGIGYGLEARQAPPPFGPEHGVVAGAATLPAPATAPLLVVGNARAVPSFAGYLAEILRAEGLFAFQEAEVTRLTLTALQQYPLVLLSAGPLTADEAALLRRYVVEGGMLLALRPDPRLDEVFGVRHLGAVEARGSLQVVPGAPVVAGIETGRLQYHSPSDRLELAGAQELARSQTGAPLITLHHVGSGRAALWAFDLAHSIALQRQGNPEEADTERDDIPGVRAVDMFVDWIDVERIHVPQADEQQRLLANMLLELSSANVPLPRLWYFPGGTPSVLVTTGDAHGSTANYVEEVLARVEQRGGTMSVYYTPPPASTLGRMTRKARWWAADVPVMGVLLERDQPLPTPGHLAAWRERGHEFGMHPYVEEGLAYGYNAYWNEFLKFGYGPVPPTVRTHRILWHGWVENARVQAQYGLRMNLDHYHIGSTVRTADGAWRSGYLGGTGLPMRFVDQDGTLLNVFQQATHLVDEHMMNVFDTGYDQGLDGSMAASLSRHQIAESVGRYPSALGVQCHIDPFLLGGEKAANVGQWFEETLDFATDLGVATLSAERWLAFVEARMAARVEQVQWQAATGRWQAILDLPPQPAGPLELMLPQQHNGAELSSIRLNGETHPWHRRRLAGREYVSFYVPHGRTSIEAGYSLSAL</sequence>
<comment type="caution">
    <text evidence="2">The sequence shown here is derived from an EMBL/GenBank/DDBJ whole genome shotgun (WGS) entry which is preliminary data.</text>
</comment>
<dbReference type="AlphaFoldDB" id="A0A2H3L2P2"/>
<gene>
    <name evidence="2" type="ORF">A9Q02_07150</name>
</gene>
<accession>A0A2H3L2P2</accession>
<dbReference type="PROSITE" id="PS51318">
    <property type="entry name" value="TAT"/>
    <property type="match status" value="1"/>
</dbReference>
<keyword evidence="1" id="KW-0472">Membrane</keyword>
<dbReference type="EMBL" id="LYXE01000200">
    <property type="protein sequence ID" value="PDV96480.1"/>
    <property type="molecule type" value="Genomic_DNA"/>
</dbReference>
<protein>
    <submittedName>
        <fullName evidence="2">Uncharacterized protein</fullName>
    </submittedName>
</protein>
<dbReference type="Gene3D" id="3.40.50.880">
    <property type="match status" value="1"/>
</dbReference>
<dbReference type="Proteomes" id="UP000220922">
    <property type="component" value="Unassembled WGS sequence"/>
</dbReference>
<feature type="transmembrane region" description="Helical" evidence="1">
    <location>
        <begin position="29"/>
        <end position="49"/>
    </location>
</feature>
<keyword evidence="3" id="KW-1185">Reference proteome</keyword>
<evidence type="ECO:0000313" key="3">
    <source>
        <dbReference type="Proteomes" id="UP000220922"/>
    </source>
</evidence>
<evidence type="ECO:0000256" key="1">
    <source>
        <dbReference type="SAM" id="Phobius"/>
    </source>
</evidence>
<dbReference type="InterPro" id="IPR006311">
    <property type="entry name" value="TAT_signal"/>
</dbReference>
<keyword evidence="1" id="KW-0812">Transmembrane</keyword>